<dbReference type="EMBL" id="JABFTP020000103">
    <property type="protein sequence ID" value="KAL3278158.1"/>
    <property type="molecule type" value="Genomic_DNA"/>
</dbReference>
<evidence type="ECO:0000256" key="1">
    <source>
        <dbReference type="SAM" id="MobiDB-lite"/>
    </source>
</evidence>
<feature type="region of interest" description="Disordered" evidence="1">
    <location>
        <begin position="130"/>
        <end position="174"/>
    </location>
</feature>
<name>A0ABD2NHN3_9CUCU</name>
<dbReference type="Proteomes" id="UP001516400">
    <property type="component" value="Unassembled WGS sequence"/>
</dbReference>
<dbReference type="AlphaFoldDB" id="A0ABD2NHN3"/>
<accession>A0ABD2NHN3</accession>
<evidence type="ECO:0000313" key="3">
    <source>
        <dbReference type="Proteomes" id="UP001516400"/>
    </source>
</evidence>
<sequence>MGHNTFIADPLLMEQTFNVLQEYVCVLYNVKARKTVNKARCIIFDRIYTPKSSNEAFKKTTMKLEATSFPPCFRELKQHMKRSTYIAQIWCNAYKQIPSTLLPISYGWILNDGRYDFDWFHGEECPQKVCDITAPDDESGEEDDDVIENDREDNSDVDEDIDSDNNSAADSDTE</sequence>
<proteinExistence type="predicted"/>
<protein>
    <submittedName>
        <fullName evidence="2">Uncharacterized protein</fullName>
    </submittedName>
</protein>
<evidence type="ECO:0000313" key="2">
    <source>
        <dbReference type="EMBL" id="KAL3278158.1"/>
    </source>
</evidence>
<comment type="caution">
    <text evidence="2">The sequence shown here is derived from an EMBL/GenBank/DDBJ whole genome shotgun (WGS) entry which is preliminary data.</text>
</comment>
<reference evidence="2 3" key="1">
    <citation type="journal article" date="2021" name="BMC Biol.">
        <title>Horizontally acquired antibacterial genes associated with adaptive radiation of ladybird beetles.</title>
        <authorList>
            <person name="Li H.S."/>
            <person name="Tang X.F."/>
            <person name="Huang Y.H."/>
            <person name="Xu Z.Y."/>
            <person name="Chen M.L."/>
            <person name="Du X.Y."/>
            <person name="Qiu B.Y."/>
            <person name="Chen P.T."/>
            <person name="Zhang W."/>
            <person name="Slipinski A."/>
            <person name="Escalona H.E."/>
            <person name="Waterhouse R.M."/>
            <person name="Zwick A."/>
            <person name="Pang H."/>
        </authorList>
    </citation>
    <scope>NUCLEOTIDE SEQUENCE [LARGE SCALE GENOMIC DNA]</scope>
    <source>
        <strain evidence="2">SYSU2018</strain>
    </source>
</reference>
<feature type="compositionally biased region" description="Acidic residues" evidence="1">
    <location>
        <begin position="134"/>
        <end position="147"/>
    </location>
</feature>
<organism evidence="2 3">
    <name type="scientific">Cryptolaemus montrouzieri</name>
    <dbReference type="NCBI Taxonomy" id="559131"/>
    <lineage>
        <taxon>Eukaryota</taxon>
        <taxon>Metazoa</taxon>
        <taxon>Ecdysozoa</taxon>
        <taxon>Arthropoda</taxon>
        <taxon>Hexapoda</taxon>
        <taxon>Insecta</taxon>
        <taxon>Pterygota</taxon>
        <taxon>Neoptera</taxon>
        <taxon>Endopterygota</taxon>
        <taxon>Coleoptera</taxon>
        <taxon>Polyphaga</taxon>
        <taxon>Cucujiformia</taxon>
        <taxon>Coccinelloidea</taxon>
        <taxon>Coccinellidae</taxon>
        <taxon>Scymninae</taxon>
        <taxon>Scymnini</taxon>
        <taxon>Cryptolaemus</taxon>
    </lineage>
</organism>
<keyword evidence="3" id="KW-1185">Reference proteome</keyword>
<gene>
    <name evidence="2" type="ORF">HHI36_013501</name>
</gene>
<feature type="compositionally biased region" description="Low complexity" evidence="1">
    <location>
        <begin position="164"/>
        <end position="174"/>
    </location>
</feature>